<dbReference type="InterPro" id="IPR009057">
    <property type="entry name" value="Homeodomain-like_sf"/>
</dbReference>
<dbReference type="Pfam" id="PF12625">
    <property type="entry name" value="Arabinose_bd"/>
    <property type="match status" value="1"/>
</dbReference>
<dbReference type="PANTHER" id="PTHR47894">
    <property type="entry name" value="HTH-TYPE TRANSCRIPTIONAL REGULATOR GADX"/>
    <property type="match status" value="1"/>
</dbReference>
<name>A0A1I3E0F4_9BURK</name>
<dbReference type="AlphaFoldDB" id="A0A1I3E0F4"/>
<proteinExistence type="predicted"/>
<dbReference type="GO" id="GO:0000976">
    <property type="term" value="F:transcription cis-regulatory region binding"/>
    <property type="evidence" value="ECO:0007669"/>
    <property type="project" value="TreeGrafter"/>
</dbReference>
<evidence type="ECO:0000256" key="2">
    <source>
        <dbReference type="ARBA" id="ARBA00023125"/>
    </source>
</evidence>
<keyword evidence="1" id="KW-0805">Transcription regulation</keyword>
<dbReference type="PROSITE" id="PS01124">
    <property type="entry name" value="HTH_ARAC_FAMILY_2"/>
    <property type="match status" value="1"/>
</dbReference>
<feature type="domain" description="HTH araC/xylS-type" evidence="4">
    <location>
        <begin position="257"/>
        <end position="354"/>
    </location>
</feature>
<dbReference type="STRING" id="420953.SAMN05192543_101622"/>
<accession>A0A1I3E0F4</accession>
<evidence type="ECO:0000313" key="5">
    <source>
        <dbReference type="EMBL" id="SFH92457.1"/>
    </source>
</evidence>
<dbReference type="SMART" id="SM00342">
    <property type="entry name" value="HTH_ARAC"/>
    <property type="match status" value="1"/>
</dbReference>
<keyword evidence="6" id="KW-1185">Reference proteome</keyword>
<evidence type="ECO:0000256" key="3">
    <source>
        <dbReference type="ARBA" id="ARBA00023163"/>
    </source>
</evidence>
<sequence length="355" mass="40184">MSTPQKLCDDPAQLPPDYPAWKLANPLSATVPISLVKRFLVGADQEVVERLAERSGISRALLHEPGARVTQEQFSTLYRLLANELDDEMPGIFSRPFRSGTLKYLCLSLLDAPRLEVSMHRFSQFLHLILDDFKVECERDAALGRVTLVPTKSGYMTNALGCELLLKCAHGVASWLIGQKIPLLAIEFSFPKPLYVGDYPYLFPGPVRFDAEHTCMSFEATYMDMPIRRHKADLQDFLARAPEDWIFVTFAEQMMCHRVRHYIAGCLPEVVTIEATAQALNHSVRTLCRRLTDEGTTFQAIKNELRRDIAIQRLTRTDDTIAAIADDIGFDDSTAFHRAFRSWTGSTPQAYRKVQ</sequence>
<keyword evidence="3" id="KW-0804">Transcription</keyword>
<dbReference type="Proteomes" id="UP000199548">
    <property type="component" value="Unassembled WGS sequence"/>
</dbReference>
<dbReference type="SUPFAM" id="SSF46689">
    <property type="entry name" value="Homeodomain-like"/>
    <property type="match status" value="1"/>
</dbReference>
<dbReference type="InterPro" id="IPR018060">
    <property type="entry name" value="HTH_AraC"/>
</dbReference>
<dbReference type="InterPro" id="IPR032687">
    <property type="entry name" value="AraC-type_N"/>
</dbReference>
<evidence type="ECO:0000256" key="1">
    <source>
        <dbReference type="ARBA" id="ARBA00023015"/>
    </source>
</evidence>
<dbReference type="Pfam" id="PF12833">
    <property type="entry name" value="HTH_18"/>
    <property type="match status" value="1"/>
</dbReference>
<evidence type="ECO:0000259" key="4">
    <source>
        <dbReference type="PROSITE" id="PS01124"/>
    </source>
</evidence>
<organism evidence="5 6">
    <name type="scientific">Paraburkholderia megapolitana</name>
    <dbReference type="NCBI Taxonomy" id="420953"/>
    <lineage>
        <taxon>Bacteria</taxon>
        <taxon>Pseudomonadati</taxon>
        <taxon>Pseudomonadota</taxon>
        <taxon>Betaproteobacteria</taxon>
        <taxon>Burkholderiales</taxon>
        <taxon>Burkholderiaceae</taxon>
        <taxon>Paraburkholderia</taxon>
    </lineage>
</organism>
<evidence type="ECO:0000313" key="6">
    <source>
        <dbReference type="Proteomes" id="UP000199548"/>
    </source>
</evidence>
<dbReference type="GO" id="GO:0003700">
    <property type="term" value="F:DNA-binding transcription factor activity"/>
    <property type="evidence" value="ECO:0007669"/>
    <property type="project" value="InterPro"/>
</dbReference>
<dbReference type="PANTHER" id="PTHR47894:SF1">
    <property type="entry name" value="HTH-TYPE TRANSCRIPTIONAL REGULATOR VQSM"/>
    <property type="match status" value="1"/>
</dbReference>
<gene>
    <name evidence="5" type="ORF">SAMN05192543_101622</name>
</gene>
<dbReference type="Gene3D" id="1.10.10.60">
    <property type="entry name" value="Homeodomain-like"/>
    <property type="match status" value="1"/>
</dbReference>
<keyword evidence="2" id="KW-0238">DNA-binding</keyword>
<dbReference type="EMBL" id="FOQU01000001">
    <property type="protein sequence ID" value="SFH92457.1"/>
    <property type="molecule type" value="Genomic_DNA"/>
</dbReference>
<dbReference type="GO" id="GO:0005829">
    <property type="term" value="C:cytosol"/>
    <property type="evidence" value="ECO:0007669"/>
    <property type="project" value="TreeGrafter"/>
</dbReference>
<protein>
    <submittedName>
        <fullName evidence="5">Transcriptional regulator, AraC family</fullName>
    </submittedName>
</protein>
<reference evidence="5 6" key="1">
    <citation type="submission" date="2016-10" db="EMBL/GenBank/DDBJ databases">
        <authorList>
            <person name="de Groot N.N."/>
        </authorList>
    </citation>
    <scope>NUCLEOTIDE SEQUENCE [LARGE SCALE GENOMIC DNA]</scope>
    <source>
        <strain evidence="5 6">LMG 23650</strain>
    </source>
</reference>